<sequence length="95" mass="10033">MCADCCREAAAVAAKAVREVAAGAVRPDRSTVGDNRRTNRTPAMTTQSTMTRGGWRSQSPIAEKTPSFAAAQLKSSSMQPKEAARAPRPGTLSQL</sequence>
<dbReference type="Proteomes" id="UP000095280">
    <property type="component" value="Unplaced"/>
</dbReference>
<protein>
    <submittedName>
        <fullName evidence="3 4">Secreted protein</fullName>
    </submittedName>
</protein>
<feature type="compositionally biased region" description="Polar residues" evidence="1">
    <location>
        <begin position="40"/>
        <end position="60"/>
    </location>
</feature>
<organism evidence="2 4">
    <name type="scientific">Macrostomum lignano</name>
    <dbReference type="NCBI Taxonomy" id="282301"/>
    <lineage>
        <taxon>Eukaryota</taxon>
        <taxon>Metazoa</taxon>
        <taxon>Spiralia</taxon>
        <taxon>Lophotrochozoa</taxon>
        <taxon>Platyhelminthes</taxon>
        <taxon>Rhabditophora</taxon>
        <taxon>Macrostomorpha</taxon>
        <taxon>Macrostomida</taxon>
        <taxon>Macrostomidae</taxon>
        <taxon>Macrostomum</taxon>
    </lineage>
</organism>
<feature type="region of interest" description="Disordered" evidence="1">
    <location>
        <begin position="24"/>
        <end position="95"/>
    </location>
</feature>
<reference evidence="3 4" key="1">
    <citation type="submission" date="2016-11" db="UniProtKB">
        <authorList>
            <consortium name="WormBaseParasite"/>
        </authorList>
    </citation>
    <scope>IDENTIFICATION</scope>
</reference>
<name>A0A1I8J3R7_9PLAT</name>
<dbReference type="WBParaSite" id="maker-uti_cns_0045726-snap-gene-0.3-mRNA-1">
    <property type="protein sequence ID" value="maker-uti_cns_0045726-snap-gene-0.3-mRNA-1"/>
    <property type="gene ID" value="maker-uti_cns_0045726-snap-gene-0.3"/>
</dbReference>
<feature type="compositionally biased region" description="Basic and acidic residues" evidence="1">
    <location>
        <begin position="26"/>
        <end position="37"/>
    </location>
</feature>
<dbReference type="AlphaFoldDB" id="A0A1I8J3R7"/>
<evidence type="ECO:0000313" key="4">
    <source>
        <dbReference type="WBParaSite" id="maker-uti_cns_0045726-snap-gene-0.3-mRNA-1"/>
    </source>
</evidence>
<proteinExistence type="predicted"/>
<evidence type="ECO:0000313" key="2">
    <source>
        <dbReference type="Proteomes" id="UP000095280"/>
    </source>
</evidence>
<keyword evidence="2" id="KW-1185">Reference proteome</keyword>
<dbReference type="WBParaSite" id="maker-uti_cns_0045725-snap-gene-1.25-mRNA-1">
    <property type="protein sequence ID" value="maker-uti_cns_0045725-snap-gene-1.25-mRNA-1"/>
    <property type="gene ID" value="maker-uti_cns_0045725-snap-gene-1.25"/>
</dbReference>
<evidence type="ECO:0000313" key="3">
    <source>
        <dbReference type="WBParaSite" id="maker-uti_cns_0045725-snap-gene-1.25-mRNA-1"/>
    </source>
</evidence>
<accession>A0A1I8J3R7</accession>
<evidence type="ECO:0000256" key="1">
    <source>
        <dbReference type="SAM" id="MobiDB-lite"/>
    </source>
</evidence>